<dbReference type="RefSeq" id="WP_263387289.1">
    <property type="nucleotide sequence ID" value="NZ_JAOVQN010000003.1"/>
</dbReference>
<comment type="caution">
    <text evidence="1">The sequence shown here is derived from an EMBL/GenBank/DDBJ whole genome shotgun (WGS) entry which is preliminary data.</text>
</comment>
<dbReference type="InterPro" id="IPR009922">
    <property type="entry name" value="DUF1457"/>
</dbReference>
<keyword evidence="2" id="KW-1185">Reference proteome</keyword>
<evidence type="ECO:0000313" key="2">
    <source>
        <dbReference type="Proteomes" id="UP001321014"/>
    </source>
</evidence>
<accession>A0ABT2WSR6</accession>
<gene>
    <name evidence="1" type="ORF">OEZ49_05025</name>
</gene>
<dbReference type="Pfam" id="PF07310">
    <property type="entry name" value="PAS_5"/>
    <property type="match status" value="1"/>
</dbReference>
<dbReference type="EMBL" id="JAOVQN010000003">
    <property type="protein sequence ID" value="MCU9837118.1"/>
    <property type="molecule type" value="Genomic_DNA"/>
</dbReference>
<sequence>MTIFLGGRSRAETGNVISMDRFRSGRSVSPIRQAEAYWSALRRQGDVPKRSDIDPRGLENILEYTFILERIAPGVARFRLAGNHLSRILGMEVRGMPVTALFSAMARAEAAAALEHIFLAPAIAELSLISANNSGAVPQVEARTILLPLKSDQGGVSRALGVLVADGPLGAGGLRFDIASSNLRKIDARLAQSNVEPALGLAEDQARISRNAPGLRVVSRED</sequence>
<reference evidence="1 2" key="1">
    <citation type="submission" date="2022-10" db="EMBL/GenBank/DDBJ databases">
        <title>Ruegeria sp. nov., isolated from ocean surface water.</title>
        <authorList>
            <person name="He W."/>
            <person name="Wang L."/>
            <person name="Zhang D.-F."/>
        </authorList>
    </citation>
    <scope>NUCLEOTIDE SEQUENCE [LARGE SCALE GENOMIC DNA]</scope>
    <source>
        <strain evidence="1 2">WL0004</strain>
    </source>
</reference>
<proteinExistence type="predicted"/>
<evidence type="ECO:0000313" key="1">
    <source>
        <dbReference type="EMBL" id="MCU9837118.1"/>
    </source>
</evidence>
<protein>
    <submittedName>
        <fullName evidence="1">PAS domain-containing protein</fullName>
    </submittedName>
</protein>
<organism evidence="1 2">
    <name type="scientific">Ruegeria marisflavi</name>
    <dbReference type="NCBI Taxonomy" id="2984152"/>
    <lineage>
        <taxon>Bacteria</taxon>
        <taxon>Pseudomonadati</taxon>
        <taxon>Pseudomonadota</taxon>
        <taxon>Alphaproteobacteria</taxon>
        <taxon>Rhodobacterales</taxon>
        <taxon>Roseobacteraceae</taxon>
        <taxon>Ruegeria</taxon>
    </lineage>
</organism>
<name>A0ABT2WSR6_9RHOB</name>
<dbReference type="Proteomes" id="UP001321014">
    <property type="component" value="Unassembled WGS sequence"/>
</dbReference>